<accession>A0A494Z9D7</accession>
<dbReference type="Gene3D" id="3.40.630.30">
    <property type="match status" value="1"/>
</dbReference>
<protein>
    <recommendedName>
        <fullName evidence="1">N-acetyltransferase domain-containing protein</fullName>
    </recommendedName>
</protein>
<organism evidence="2 3">
    <name type="scientific">Oceanobacillus bengalensis</name>
    <dbReference type="NCBI Taxonomy" id="1435466"/>
    <lineage>
        <taxon>Bacteria</taxon>
        <taxon>Bacillati</taxon>
        <taxon>Bacillota</taxon>
        <taxon>Bacilli</taxon>
        <taxon>Bacillales</taxon>
        <taxon>Bacillaceae</taxon>
        <taxon>Oceanobacillus</taxon>
    </lineage>
</organism>
<dbReference type="OrthoDB" id="2720396at2"/>
<reference evidence="2 3" key="1">
    <citation type="journal article" date="2015" name="Antonie Van Leeuwenhoek">
        <title>Oceanobacillus bengalensis sp. nov., a bacterium isolated from seawater of the Bay of Bengal.</title>
        <authorList>
            <person name="Yongchang O."/>
            <person name="Xiang W."/>
            <person name="Wang G."/>
        </authorList>
    </citation>
    <scope>NUCLEOTIDE SEQUENCE [LARGE SCALE GENOMIC DNA]</scope>
    <source>
        <strain evidence="2 3">MCCC 1K00260</strain>
    </source>
</reference>
<dbReference type="GO" id="GO:0016747">
    <property type="term" value="F:acyltransferase activity, transferring groups other than amino-acyl groups"/>
    <property type="evidence" value="ECO:0007669"/>
    <property type="project" value="InterPro"/>
</dbReference>
<name>A0A494Z9D7_9BACI</name>
<comment type="caution">
    <text evidence="2">The sequence shown here is derived from an EMBL/GenBank/DDBJ whole genome shotgun (WGS) entry which is preliminary data.</text>
</comment>
<dbReference type="InterPro" id="IPR016181">
    <property type="entry name" value="Acyl_CoA_acyltransferase"/>
</dbReference>
<dbReference type="SUPFAM" id="SSF55729">
    <property type="entry name" value="Acyl-CoA N-acyltransferases (Nat)"/>
    <property type="match status" value="1"/>
</dbReference>
<evidence type="ECO:0000313" key="2">
    <source>
        <dbReference type="EMBL" id="RKQ18679.1"/>
    </source>
</evidence>
<gene>
    <name evidence="2" type="ORF">D8M05_00780</name>
</gene>
<dbReference type="Proteomes" id="UP000281813">
    <property type="component" value="Unassembled WGS sequence"/>
</dbReference>
<keyword evidence="3" id="KW-1185">Reference proteome</keyword>
<evidence type="ECO:0000259" key="1">
    <source>
        <dbReference type="PROSITE" id="PS51186"/>
    </source>
</evidence>
<feature type="domain" description="N-acetyltransferase" evidence="1">
    <location>
        <begin position="3"/>
        <end position="141"/>
    </location>
</feature>
<dbReference type="EMBL" id="RBZO01000001">
    <property type="protein sequence ID" value="RKQ18679.1"/>
    <property type="molecule type" value="Genomic_DNA"/>
</dbReference>
<proteinExistence type="predicted"/>
<dbReference type="AlphaFoldDB" id="A0A494Z9D7"/>
<sequence>MQIIIRNEEQQDEEQLKRLIRMSCEESFLINILKSKHLVNKLTAFEGKRLVGALIAWKSTFHPHCIYLRIVIDPFYYNENIPKRLLDELSIDRQLPLQTSIWDTNIALREFYEANGFKYIRKTCMPTLSLSRVTEMEQQVANVINNIEGKIVTVANILGDKQLKKKLTLLAKDVYQNTHEDNPVAEMGVEAWESLVYPDDLISEGSLICLGVNQEIKAFSMLHKSEDDDTLELGWCGSVDTQTIPLIPELVLQQITYAKELGYQHLQGEFDTTSVYAMEVLKRISFPPSASWHTYQK</sequence>
<dbReference type="InterPro" id="IPR000182">
    <property type="entry name" value="GNAT_dom"/>
</dbReference>
<dbReference type="PROSITE" id="PS51186">
    <property type="entry name" value="GNAT"/>
    <property type="match status" value="1"/>
</dbReference>
<dbReference type="RefSeq" id="WP_121127651.1">
    <property type="nucleotide sequence ID" value="NZ_JBHUFK010000020.1"/>
</dbReference>
<evidence type="ECO:0000313" key="3">
    <source>
        <dbReference type="Proteomes" id="UP000281813"/>
    </source>
</evidence>